<dbReference type="AlphaFoldDB" id="A0A2T0FDJ3"/>
<dbReference type="GO" id="GO:0000145">
    <property type="term" value="C:exocyst"/>
    <property type="evidence" value="ECO:0007669"/>
    <property type="project" value="InterPro"/>
</dbReference>
<dbReference type="SMART" id="SM01313">
    <property type="entry name" value="Sec3-PIP2_bind"/>
    <property type="match status" value="1"/>
</dbReference>
<evidence type="ECO:0000256" key="2">
    <source>
        <dbReference type="ARBA" id="ARBA00022448"/>
    </source>
</evidence>
<evidence type="ECO:0000256" key="4">
    <source>
        <dbReference type="ARBA" id="ARBA00023054"/>
    </source>
</evidence>
<dbReference type="PANTHER" id="PTHR16092">
    <property type="entry name" value="SEC3/SYNTAXIN-RELATED"/>
    <property type="match status" value="1"/>
</dbReference>
<feature type="compositionally biased region" description="Polar residues" evidence="5">
    <location>
        <begin position="162"/>
        <end position="187"/>
    </location>
</feature>
<keyword evidence="4" id="KW-0175">Coiled coil</keyword>
<keyword evidence="3" id="KW-0268">Exocytosis</keyword>
<accession>A0A2T0FDJ3</accession>
<evidence type="ECO:0000256" key="3">
    <source>
        <dbReference type="ARBA" id="ARBA00022483"/>
    </source>
</evidence>
<dbReference type="Pfam" id="PF09763">
    <property type="entry name" value="Sec3_CC"/>
    <property type="match status" value="1"/>
</dbReference>
<feature type="compositionally biased region" description="Low complexity" evidence="5">
    <location>
        <begin position="375"/>
        <end position="391"/>
    </location>
</feature>
<dbReference type="InterPro" id="IPR028258">
    <property type="entry name" value="Sec3-PIP2_bind"/>
</dbReference>
<name>A0A2T0FDJ3_9ASCO</name>
<feature type="compositionally biased region" description="Polar residues" evidence="5">
    <location>
        <begin position="234"/>
        <end position="246"/>
    </location>
</feature>
<dbReference type="GeneID" id="36514404"/>
<dbReference type="PANTHER" id="PTHR16092:SF14">
    <property type="entry name" value="EXOCYST COMPLEX COMPONENT 1 ISOFORM X1"/>
    <property type="match status" value="1"/>
</dbReference>
<keyword evidence="8" id="KW-1185">Reference proteome</keyword>
<proteinExistence type="inferred from homology"/>
<dbReference type="GO" id="GO:0005546">
    <property type="term" value="F:phosphatidylinositol-4,5-bisphosphate binding"/>
    <property type="evidence" value="ECO:0007669"/>
    <property type="project" value="TreeGrafter"/>
</dbReference>
<keyword evidence="2" id="KW-0813">Transport</keyword>
<reference evidence="7 8" key="1">
    <citation type="submission" date="2017-04" db="EMBL/GenBank/DDBJ databases">
        <title>Genome sequencing of [Candida] sorbophila.</title>
        <authorList>
            <person name="Ahn J.O."/>
        </authorList>
    </citation>
    <scope>NUCLEOTIDE SEQUENCE [LARGE SCALE GENOMIC DNA]</scope>
    <source>
        <strain evidence="7 8">DS02</strain>
    </source>
</reference>
<feature type="region of interest" description="Disordered" evidence="5">
    <location>
        <begin position="771"/>
        <end position="790"/>
    </location>
</feature>
<comment type="similarity">
    <text evidence="1">Belongs to the SEC3 family.</text>
</comment>
<comment type="caution">
    <text evidence="7">The sequence shown here is derived from an EMBL/GenBank/DDBJ whole genome shotgun (WGS) entry which is preliminary data.</text>
</comment>
<dbReference type="GO" id="GO:0006887">
    <property type="term" value="P:exocytosis"/>
    <property type="evidence" value="ECO:0007669"/>
    <property type="project" value="UniProtKB-KW"/>
</dbReference>
<dbReference type="RefSeq" id="XP_024662981.1">
    <property type="nucleotide sequence ID" value="XM_024807213.1"/>
</dbReference>
<evidence type="ECO:0000259" key="6">
    <source>
        <dbReference type="SMART" id="SM01313"/>
    </source>
</evidence>
<feature type="region of interest" description="Disordered" evidence="5">
    <location>
        <begin position="162"/>
        <end position="435"/>
    </location>
</feature>
<dbReference type="Pfam" id="PF20654">
    <property type="entry name" value="Sec3_C-term"/>
    <property type="match status" value="1"/>
</dbReference>
<evidence type="ECO:0000256" key="1">
    <source>
        <dbReference type="ARBA" id="ARBA00006518"/>
    </source>
</evidence>
<dbReference type="InterPro" id="IPR019160">
    <property type="entry name" value="Sec3_CC"/>
</dbReference>
<dbReference type="Pfam" id="PF15277">
    <property type="entry name" value="Sec3-PIP2_bind"/>
    <property type="match status" value="1"/>
</dbReference>
<organism evidence="7 8">
    <name type="scientific">Wickerhamiella sorbophila</name>
    <dbReference type="NCBI Taxonomy" id="45607"/>
    <lineage>
        <taxon>Eukaryota</taxon>
        <taxon>Fungi</taxon>
        <taxon>Dikarya</taxon>
        <taxon>Ascomycota</taxon>
        <taxon>Saccharomycotina</taxon>
        <taxon>Dipodascomycetes</taxon>
        <taxon>Dipodascales</taxon>
        <taxon>Trichomonascaceae</taxon>
        <taxon>Wickerhamiella</taxon>
    </lineage>
</organism>
<dbReference type="GO" id="GO:0005886">
    <property type="term" value="C:plasma membrane"/>
    <property type="evidence" value="ECO:0007669"/>
    <property type="project" value="TreeGrafter"/>
</dbReference>
<dbReference type="Gene3D" id="2.30.29.90">
    <property type="match status" value="1"/>
</dbReference>
<dbReference type="InterPro" id="IPR048628">
    <property type="entry name" value="Sec3_C"/>
</dbReference>
<evidence type="ECO:0000313" key="7">
    <source>
        <dbReference type="EMBL" id="PRT53035.1"/>
    </source>
</evidence>
<protein>
    <submittedName>
        <fullName evidence="7">Exocyst complex component 1</fullName>
    </submittedName>
</protein>
<sequence length="1196" mass="132163">MSGANNGPAARPSRNEDEKRRIIQSLFSNRDQSGRLVEEYITHARISEAQSVNELLNPTILPKERVAIVAVLADGAVRIHKARENENRTFQIGRTWGLQELVSLENPSDQVAGIVAHFGKSYFWSLSSFGAKLRFVQSVSQIYEKFTSKQLSLIGFDRRQWTKSPGSSRATSAGSVQQASPSIQSPGEVSPLRSVDPLVPKRRSQPHVDLRQPPPMSPKRNSAGAARQALLSPGNPQYPSTPSLPNLSRERLSGSPGIRTVPVPVPVSGQPSPRAPTRSQENLAQHPKPQEETPKAVSRPRGADSPSIPPTSDLRSFNSVRRAPSQDSVNRSPGQLAPSQMPKSNNNSASSLPFAPKPLNPNRSPEDSEVSPATSRSPSAGSLPQSSSNPSLAATNIPPMPPVPELVPRSPDQRRRTFGSLPGTPRSRGSGMISSPFYDTQRVWQTHSRHPSAASQQSQSEFDRRQAFFDLETTLNELQWDGTSSVEDLEKVINSKLQTLGESNTANVVSLDKRIDELEQLTATSLDDSQMLQQLIGFFVVQLSGVGDEVSKIGGRGNEPQVVGMNQRNLYHELVRLLEMVSLPPEVIEVITKSNFASPNDLPQLEHALVELHSAVQAVEFGGEQGVGSMRILQEQKGSTLKLASNFGSRVEAFLVQEFKKMSEVNVSSETPARIDVPFLTKTYPLAGLVLFMKESDPARYQSLLSQYITVASQCYSESLSTYSVRWKRQAEQTVGSRAVFTLQEKQDSTTSGGSTVNYAGSAAAAALAKRTKSLRQTHPKPPQASNDKNSFALASNNLATLERLFDQMVDVISLHISAQQQLLVRFFHLSSHGSRRYDLFIRQVPVELRAEMAAQFGGEPEIGDVDTSREESARTRQQVSLVFSKMEDLMNTVGGFVGQSSVLESVYLIAKIEKKLETLQSKDQEYLVDTLNALHSRLSQRWTAVIDGQVRLILGSHVTKKRHGFLAIVSRFTHYVLVVEQALRDVGVDTDNLPVRKLVDNSHDQLYRAFLQIFQTSSTDTSTDAAGQEDKDMLNHHVTMISNLNGIITQLETIGSFSIQNIILQAKKQYRVDLEAYINDVLHRPIGRIIEFVNLSKSPKFKNVKGKGQLAALKKAVLGFDAKEMRKSTETLRRRVEKHFYTPSDGEGDSALFEKVWKAIGAQYLDYYNQISELARKLDGENALEITRQDILSAF</sequence>
<dbReference type="EMBL" id="NDIQ01000001">
    <property type="protein sequence ID" value="PRT53035.1"/>
    <property type="molecule type" value="Genomic_DNA"/>
</dbReference>
<dbReference type="STRING" id="45607.A0A2T0FDJ3"/>
<dbReference type="GO" id="GO:0006893">
    <property type="term" value="P:Golgi to plasma membrane transport"/>
    <property type="evidence" value="ECO:0007669"/>
    <property type="project" value="TreeGrafter"/>
</dbReference>
<evidence type="ECO:0000256" key="5">
    <source>
        <dbReference type="SAM" id="MobiDB-lite"/>
    </source>
</evidence>
<gene>
    <name evidence="7" type="ORF">B9G98_00655</name>
</gene>
<feature type="compositionally biased region" description="Polar residues" evidence="5">
    <location>
        <begin position="313"/>
        <end position="351"/>
    </location>
</feature>
<feature type="domain" description="Exocyst complex component Sec3 PIP2-binding N-terminal" evidence="6">
    <location>
        <begin position="60"/>
        <end position="146"/>
    </location>
</feature>
<dbReference type="OrthoDB" id="27109at2759"/>
<dbReference type="Proteomes" id="UP000238350">
    <property type="component" value="Unassembled WGS sequence"/>
</dbReference>
<evidence type="ECO:0000313" key="8">
    <source>
        <dbReference type="Proteomes" id="UP000238350"/>
    </source>
</evidence>